<evidence type="ECO:0000313" key="2">
    <source>
        <dbReference type="EMBL" id="KAA5614266.1"/>
    </source>
</evidence>
<dbReference type="Proteomes" id="UP000325255">
    <property type="component" value="Unassembled WGS sequence"/>
</dbReference>
<dbReference type="OrthoDB" id="9774318at2"/>
<dbReference type="NCBIfam" id="TIGR01849">
    <property type="entry name" value="PHB_depoly_PhaZ"/>
    <property type="match status" value="1"/>
</dbReference>
<keyword evidence="3" id="KW-1185">Reference proteome</keyword>
<dbReference type="PANTHER" id="PTHR36837:SF4">
    <property type="entry name" value="BLR0908 PROTEIN"/>
    <property type="match status" value="1"/>
</dbReference>
<dbReference type="RefSeq" id="WP_150038705.1">
    <property type="nucleotide sequence ID" value="NZ_OW485601.1"/>
</dbReference>
<dbReference type="Pfam" id="PF06850">
    <property type="entry name" value="PHB_depo_C"/>
    <property type="match status" value="1"/>
</dbReference>
<sequence length="415" mass="47614">MLYHVYEMQRVTLAPMRMLANHALTLLDTPFNPWRPTMVGRLTHAALDSFEHSTRRFGKPEFGHKRTIINGEPVEITEEIVVTDPWCDLLRFRRAVERPHDPKLLIVAPMSGHYATLLRGTVKAFLPDHDVYITDWRDAREVPLAGPDFDLNDYIDYVIRYLHLLGRDTHVIAVCQPSVPVVAAISLMNEAKDPSAPQSVSLIGGPIDTRVGITSVNDFAKKHSIDWFRRHVIHRVPIGYPGSFRRVYPGFLQLAGFMAMNIDRHMEAHWQMFLHLVEGDGETLTSKRRFYEEYRAVMDMSADFYLQTIHSVFQEHLLPRGLLLYRGHRVDPSAIERTAIQTIEGERDDISGIGQTKATHTMTPNLASEMREHWEQPGVGHYGLFNGQRFRAEIAPRIKAFIRAHHDVAYRDRAA</sequence>
<dbReference type="EMBL" id="VWPK01000002">
    <property type="protein sequence ID" value="KAA5614266.1"/>
    <property type="molecule type" value="Genomic_DNA"/>
</dbReference>
<dbReference type="SUPFAM" id="SSF53474">
    <property type="entry name" value="alpha/beta-Hydrolases"/>
    <property type="match status" value="1"/>
</dbReference>
<dbReference type="PANTHER" id="PTHR36837">
    <property type="entry name" value="POLY(3-HYDROXYALKANOATE) POLYMERASE SUBUNIT PHAC"/>
    <property type="match status" value="1"/>
</dbReference>
<dbReference type="InterPro" id="IPR009656">
    <property type="entry name" value="PHB_depo_C"/>
</dbReference>
<dbReference type="InterPro" id="IPR051321">
    <property type="entry name" value="PHA/PHB_synthase"/>
</dbReference>
<evidence type="ECO:0000259" key="1">
    <source>
        <dbReference type="Pfam" id="PF06850"/>
    </source>
</evidence>
<proteinExistence type="predicted"/>
<organism evidence="2 3">
    <name type="scientific">Rhodovastum atsumiense</name>
    <dbReference type="NCBI Taxonomy" id="504468"/>
    <lineage>
        <taxon>Bacteria</taxon>
        <taxon>Pseudomonadati</taxon>
        <taxon>Pseudomonadota</taxon>
        <taxon>Alphaproteobacteria</taxon>
        <taxon>Acetobacterales</taxon>
        <taxon>Acetobacteraceae</taxon>
        <taxon>Rhodovastum</taxon>
    </lineage>
</organism>
<dbReference type="InterPro" id="IPR029058">
    <property type="entry name" value="AB_hydrolase_fold"/>
</dbReference>
<comment type="caution">
    <text evidence="2">The sequence shown here is derived from an EMBL/GenBank/DDBJ whole genome shotgun (WGS) entry which is preliminary data.</text>
</comment>
<dbReference type="AlphaFoldDB" id="A0A5M6J0Z4"/>
<accession>A0A5M6J0Z4</accession>
<feature type="domain" description="PHB de-polymerase C-terminal" evidence="1">
    <location>
        <begin position="204"/>
        <end position="405"/>
    </location>
</feature>
<dbReference type="InterPro" id="IPR010915">
    <property type="entry name" value="PHB_depoly_PhaZ"/>
</dbReference>
<reference evidence="2 3" key="1">
    <citation type="submission" date="2019-09" db="EMBL/GenBank/DDBJ databases">
        <title>Genome sequence of Rhodovastum atsumiense, a diverse member of the Acetobacteraceae family of non-sulfur purple photosynthetic bacteria.</title>
        <authorList>
            <person name="Meyer T."/>
            <person name="Kyndt J."/>
        </authorList>
    </citation>
    <scope>NUCLEOTIDE SEQUENCE [LARGE SCALE GENOMIC DNA]</scope>
    <source>
        <strain evidence="2 3">DSM 21279</strain>
    </source>
</reference>
<evidence type="ECO:0000313" key="3">
    <source>
        <dbReference type="Proteomes" id="UP000325255"/>
    </source>
</evidence>
<protein>
    <submittedName>
        <fullName evidence="2">Polyhydroxyalkanoate depolymerase</fullName>
    </submittedName>
</protein>
<gene>
    <name evidence="2" type="ORF">F1189_01325</name>
</gene>
<name>A0A5M6J0Z4_9PROT</name>
<dbReference type="PIRSF" id="PIRSF020818">
    <property type="entry name" value="PHB_depoly_PhaZ"/>
    <property type="match status" value="1"/>
</dbReference>